<feature type="domain" description="Response regulatory" evidence="8">
    <location>
        <begin position="517"/>
        <end position="630"/>
    </location>
</feature>
<dbReference type="InterPro" id="IPR036097">
    <property type="entry name" value="HisK_dim/P_sf"/>
</dbReference>
<dbReference type="Proteomes" id="UP000030755">
    <property type="component" value="Unassembled WGS sequence"/>
</dbReference>
<sequence>MNTNEDWRFRRNPYTACADGIKFYVGVPINVPSEYGKGNCRIGTFCVIDRAPHIGEIPSAFKRLLFMFADIGSFELLSFTSKIKEEREKTFLSSIEKVMMKSQPQNSYSICDPMISNISSELGLSCFLLMYNNSCELELKFCSAAFSLAKSKRKFWSYLKYKVPIFLCGENFERHSDFNFDTLPECIFFSGCGVVLKKYDGTIYGVLLAFSSFETRPVTHHDIKLLELWTVRLMQALRSFEKISELQKFNESMKETMIFQDEKLKTLQKGLSSFSHEMKTPLYGITGALESATDCIECRELLSIIKECSETMKTVVNDLIDSQSLRATKSSLTFHAVDVGLAFLLKKVLSVLNYNIASKSMNIKVCVRNDTIIHIDISRGKQLLINIIEFSDNGKTIEIFDDWSDSTFYKLIIRDQGIGIDEHDKDKLGLEFFQQSHNRGGLGLGLSICKNIVSLVNGYITLNNRNDGKLGACCTIALPDTAVKFCKVENPERWIYEENHMTNEKMGTIMDEIKGSRIAIVDDNAVCQRILEKQLSILGFSKISVFQSIEKILSQIQDKTVFDIIISDLLLLGSINGDVGSRLLRDLLPDCLIIIVTGLSRNEIGEHCADVVIEKPVSLEELRDALVRSHM</sequence>
<dbReference type="Proteomes" id="UP000281549">
    <property type="component" value="Unassembled WGS sequence"/>
</dbReference>
<dbReference type="OrthoDB" id="60033at2759"/>
<evidence type="ECO:0000259" key="8">
    <source>
        <dbReference type="PROSITE" id="PS50110"/>
    </source>
</evidence>
<dbReference type="SUPFAM" id="SSF55874">
    <property type="entry name" value="ATPase domain of HSP90 chaperone/DNA topoisomerase II/histidine kinase"/>
    <property type="match status" value="1"/>
</dbReference>
<evidence type="ECO:0000256" key="4">
    <source>
        <dbReference type="ARBA" id="ARBA00022679"/>
    </source>
</evidence>
<keyword evidence="3 6" id="KW-0597">Phosphoprotein</keyword>
<dbReference type="HOGENOM" id="CLU_433567_0_0_1"/>
<evidence type="ECO:0000256" key="3">
    <source>
        <dbReference type="ARBA" id="ARBA00022553"/>
    </source>
</evidence>
<dbReference type="PANTHER" id="PTHR43047:SF52">
    <property type="entry name" value="SENSOR HISTIDINE KINASE YVRG"/>
    <property type="match status" value="1"/>
</dbReference>
<dbReference type="SMART" id="SM00388">
    <property type="entry name" value="HisKA"/>
    <property type="match status" value="1"/>
</dbReference>
<keyword evidence="9" id="KW-0067">ATP-binding</keyword>
<evidence type="ECO:0000259" key="7">
    <source>
        <dbReference type="PROSITE" id="PS50109"/>
    </source>
</evidence>
<reference evidence="9 11" key="1">
    <citation type="journal article" date="2013" name="Curr. Biol.">
        <title>Shared signatures of parasitism and phylogenomics unite Cryptomycota and microsporidia.</title>
        <authorList>
            <person name="James T.Y."/>
            <person name="Pelin A."/>
            <person name="Bonen L."/>
            <person name="Ahrendt S."/>
            <person name="Sain D."/>
            <person name="Corradi N."/>
            <person name="Stajich J.E."/>
        </authorList>
    </citation>
    <scope>NUCLEOTIDE SEQUENCE [LARGE SCALE GENOMIC DNA]</scope>
    <source>
        <strain evidence="9">CSF55</strain>
        <strain evidence="9">CSF55</strain>
    </source>
</reference>
<dbReference type="Gene3D" id="3.40.50.2300">
    <property type="match status" value="1"/>
</dbReference>
<dbReference type="SMART" id="SM00448">
    <property type="entry name" value="REC"/>
    <property type="match status" value="1"/>
</dbReference>
<evidence type="ECO:0000256" key="5">
    <source>
        <dbReference type="ARBA" id="ARBA00022777"/>
    </source>
</evidence>
<evidence type="ECO:0000313" key="11">
    <source>
        <dbReference type="Proteomes" id="UP000030755"/>
    </source>
</evidence>
<dbReference type="GO" id="GO:0000155">
    <property type="term" value="F:phosphorelay sensor kinase activity"/>
    <property type="evidence" value="ECO:0007669"/>
    <property type="project" value="InterPro"/>
</dbReference>
<dbReference type="PROSITE" id="PS50110">
    <property type="entry name" value="RESPONSE_REGULATORY"/>
    <property type="match status" value="1"/>
</dbReference>
<proteinExistence type="predicted"/>
<reference evidence="12" key="2">
    <citation type="journal article" date="2018" name="Nat. Microbiol.">
        <title>Leveraging single-cell genomics to expand the fungal tree of life.</title>
        <authorList>
            <person name="Ahrendt S.R."/>
            <person name="Quandt C.A."/>
            <person name="Ciobanu D."/>
            <person name="Clum A."/>
            <person name="Salamov A."/>
            <person name="Andreopoulos B."/>
            <person name="Cheng J.F."/>
            <person name="Woyke T."/>
            <person name="Pelin A."/>
            <person name="Henrissat B."/>
            <person name="Reynolds N.K."/>
            <person name="Benny G.L."/>
            <person name="Smith M.E."/>
            <person name="James T.Y."/>
            <person name="Grigoriev I.V."/>
        </authorList>
    </citation>
    <scope>NUCLEOTIDE SEQUENCE [LARGE SCALE GENOMIC DNA]</scope>
    <source>
        <strain evidence="12">CSF55</strain>
    </source>
</reference>
<feature type="modified residue" description="4-aspartylphosphate" evidence="6">
    <location>
        <position position="568"/>
    </location>
</feature>
<gene>
    <name evidence="9" type="ORF">O9G_004043</name>
    <name evidence="10" type="ORF">ROZALSC1DRAFT_29733</name>
</gene>
<dbReference type="Pfam" id="PF02518">
    <property type="entry name" value="HATPase_c"/>
    <property type="match status" value="1"/>
</dbReference>
<keyword evidence="11" id="KW-1185">Reference proteome</keyword>
<dbReference type="InterPro" id="IPR003661">
    <property type="entry name" value="HisK_dim/P_dom"/>
</dbReference>
<dbReference type="InterPro" id="IPR005467">
    <property type="entry name" value="His_kinase_dom"/>
</dbReference>
<dbReference type="InterPro" id="IPR036890">
    <property type="entry name" value="HATPase_C_sf"/>
</dbReference>
<evidence type="ECO:0000256" key="2">
    <source>
        <dbReference type="ARBA" id="ARBA00012438"/>
    </source>
</evidence>
<dbReference type="Pfam" id="PF00512">
    <property type="entry name" value="HisKA"/>
    <property type="match status" value="1"/>
</dbReference>
<name>A0A075B0R8_ROZAC</name>
<keyword evidence="9" id="KW-0547">Nucleotide-binding</keyword>
<protein>
    <recommendedName>
        <fullName evidence="2">histidine kinase</fullName>
        <ecNumber evidence="2">2.7.13.3</ecNumber>
    </recommendedName>
</protein>
<dbReference type="PANTHER" id="PTHR43047">
    <property type="entry name" value="TWO-COMPONENT HISTIDINE PROTEIN KINASE"/>
    <property type="match status" value="1"/>
</dbReference>
<dbReference type="STRING" id="988480.A0A075B0R8"/>
<dbReference type="InterPro" id="IPR001789">
    <property type="entry name" value="Sig_transdc_resp-reg_receiver"/>
</dbReference>
<evidence type="ECO:0000313" key="12">
    <source>
        <dbReference type="Proteomes" id="UP000281549"/>
    </source>
</evidence>
<dbReference type="InterPro" id="IPR004358">
    <property type="entry name" value="Sig_transdc_His_kin-like_C"/>
</dbReference>
<dbReference type="EC" id="2.7.13.3" evidence="2"/>
<organism evidence="9 11">
    <name type="scientific">Rozella allomycis (strain CSF55)</name>
    <dbReference type="NCBI Taxonomy" id="988480"/>
    <lineage>
        <taxon>Eukaryota</taxon>
        <taxon>Fungi</taxon>
        <taxon>Fungi incertae sedis</taxon>
        <taxon>Cryptomycota</taxon>
        <taxon>Cryptomycota incertae sedis</taxon>
        <taxon>Rozella</taxon>
    </lineage>
</organism>
<dbReference type="PROSITE" id="PS50109">
    <property type="entry name" value="HIS_KIN"/>
    <property type="match status" value="1"/>
</dbReference>
<dbReference type="SMART" id="SM00387">
    <property type="entry name" value="HATPase_c"/>
    <property type="match status" value="1"/>
</dbReference>
<evidence type="ECO:0000256" key="1">
    <source>
        <dbReference type="ARBA" id="ARBA00000085"/>
    </source>
</evidence>
<evidence type="ECO:0000313" key="9">
    <source>
        <dbReference type="EMBL" id="EPZ36139.1"/>
    </source>
</evidence>
<evidence type="ECO:0000313" key="10">
    <source>
        <dbReference type="EMBL" id="RKP18593.1"/>
    </source>
</evidence>
<accession>A0A075B0R8</accession>
<dbReference type="Gene3D" id="1.10.287.130">
    <property type="match status" value="1"/>
</dbReference>
<keyword evidence="4" id="KW-0808">Transferase</keyword>
<dbReference type="InterPro" id="IPR003594">
    <property type="entry name" value="HATPase_dom"/>
</dbReference>
<dbReference type="EMBL" id="ML005416">
    <property type="protein sequence ID" value="RKP18593.1"/>
    <property type="molecule type" value="Genomic_DNA"/>
</dbReference>
<evidence type="ECO:0000256" key="6">
    <source>
        <dbReference type="PROSITE-ProRule" id="PRU00169"/>
    </source>
</evidence>
<dbReference type="GO" id="GO:0005524">
    <property type="term" value="F:ATP binding"/>
    <property type="evidence" value="ECO:0007669"/>
    <property type="project" value="UniProtKB-KW"/>
</dbReference>
<dbReference type="EMBL" id="KE560649">
    <property type="protein sequence ID" value="EPZ36139.1"/>
    <property type="molecule type" value="Genomic_DNA"/>
</dbReference>
<keyword evidence="5 9" id="KW-0418">Kinase</keyword>
<feature type="domain" description="Histidine kinase" evidence="7">
    <location>
        <begin position="273"/>
        <end position="482"/>
    </location>
</feature>
<reference evidence="10" key="3">
    <citation type="submission" date="2018-08" db="EMBL/GenBank/DDBJ databases">
        <title>Leveraging single-cell genomics to expand the Fungal Tree of Life.</title>
        <authorList>
            <consortium name="DOE Joint Genome Institute"/>
            <person name="Ahrendt S.R."/>
            <person name="Quandt C.A."/>
            <person name="Ciobanu D."/>
            <person name="Clum A."/>
            <person name="Salamov A."/>
            <person name="Andreopoulos B."/>
            <person name="Cheng J.-F."/>
            <person name="Woyke T."/>
            <person name="Pelin A."/>
            <person name="Henrissat B."/>
            <person name="Reynolds N."/>
            <person name="Benny G.L."/>
            <person name="Smith M.E."/>
            <person name="James T.Y."/>
            <person name="Grigoriev I.V."/>
        </authorList>
    </citation>
    <scope>NUCLEOTIDE SEQUENCE</scope>
    <source>
        <strain evidence="10">CSF55</strain>
    </source>
</reference>
<dbReference type="AlphaFoldDB" id="A0A075B0R8"/>
<dbReference type="SUPFAM" id="SSF52172">
    <property type="entry name" value="CheY-like"/>
    <property type="match status" value="1"/>
</dbReference>
<dbReference type="GO" id="GO:0005886">
    <property type="term" value="C:plasma membrane"/>
    <property type="evidence" value="ECO:0007669"/>
    <property type="project" value="TreeGrafter"/>
</dbReference>
<dbReference type="CDD" id="cd00082">
    <property type="entry name" value="HisKA"/>
    <property type="match status" value="1"/>
</dbReference>
<dbReference type="InterPro" id="IPR011006">
    <property type="entry name" value="CheY-like_superfamily"/>
</dbReference>
<dbReference type="PRINTS" id="PR00344">
    <property type="entry name" value="BCTRLSENSOR"/>
</dbReference>
<comment type="catalytic activity">
    <reaction evidence="1">
        <text>ATP + protein L-histidine = ADP + protein N-phospho-L-histidine.</text>
        <dbReference type="EC" id="2.7.13.3"/>
    </reaction>
</comment>
<dbReference type="Gene3D" id="3.30.565.10">
    <property type="entry name" value="Histidine kinase-like ATPase, C-terminal domain"/>
    <property type="match status" value="1"/>
</dbReference>
<dbReference type="GO" id="GO:0009927">
    <property type="term" value="F:histidine phosphotransfer kinase activity"/>
    <property type="evidence" value="ECO:0007669"/>
    <property type="project" value="TreeGrafter"/>
</dbReference>
<dbReference type="Pfam" id="PF00072">
    <property type="entry name" value="Response_reg"/>
    <property type="match status" value="1"/>
</dbReference>
<dbReference type="SUPFAM" id="SSF47384">
    <property type="entry name" value="Homodimeric domain of signal transducing histidine kinase"/>
    <property type="match status" value="1"/>
</dbReference>